<dbReference type="Proteomes" id="UP000824533">
    <property type="component" value="Linkage Group LG20"/>
</dbReference>
<protein>
    <submittedName>
        <fullName evidence="1">Uncharacterized protein</fullName>
    </submittedName>
</protein>
<organism evidence="1 2">
    <name type="scientific">Dendrolimus kikuchii</name>
    <dbReference type="NCBI Taxonomy" id="765133"/>
    <lineage>
        <taxon>Eukaryota</taxon>
        <taxon>Metazoa</taxon>
        <taxon>Ecdysozoa</taxon>
        <taxon>Arthropoda</taxon>
        <taxon>Hexapoda</taxon>
        <taxon>Insecta</taxon>
        <taxon>Pterygota</taxon>
        <taxon>Neoptera</taxon>
        <taxon>Endopterygota</taxon>
        <taxon>Lepidoptera</taxon>
        <taxon>Glossata</taxon>
        <taxon>Ditrysia</taxon>
        <taxon>Bombycoidea</taxon>
        <taxon>Lasiocampidae</taxon>
        <taxon>Dendrolimus</taxon>
    </lineage>
</organism>
<evidence type="ECO:0000313" key="2">
    <source>
        <dbReference type="Proteomes" id="UP000824533"/>
    </source>
</evidence>
<gene>
    <name evidence="1" type="ORF">K1T71_011462</name>
</gene>
<proteinExistence type="predicted"/>
<comment type="caution">
    <text evidence="1">The sequence shown here is derived from an EMBL/GenBank/DDBJ whole genome shotgun (WGS) entry which is preliminary data.</text>
</comment>
<dbReference type="EMBL" id="CM034406">
    <property type="protein sequence ID" value="KAJ0173286.1"/>
    <property type="molecule type" value="Genomic_DNA"/>
</dbReference>
<name>A0ACC1CP94_9NEOP</name>
<reference evidence="1 2" key="1">
    <citation type="journal article" date="2021" name="Front. Genet.">
        <title>Chromosome-Level Genome Assembly Reveals Significant Gene Expansion in the Toll and IMD Signaling Pathways of Dendrolimus kikuchii.</title>
        <authorList>
            <person name="Zhou J."/>
            <person name="Wu P."/>
            <person name="Xiong Z."/>
            <person name="Liu N."/>
            <person name="Zhao N."/>
            <person name="Ji M."/>
            <person name="Qiu Y."/>
            <person name="Yang B."/>
        </authorList>
    </citation>
    <scope>NUCLEOTIDE SEQUENCE [LARGE SCALE GENOMIC DNA]</scope>
    <source>
        <strain evidence="1">Ann1</strain>
    </source>
</reference>
<keyword evidence="2" id="KW-1185">Reference proteome</keyword>
<evidence type="ECO:0000313" key="1">
    <source>
        <dbReference type="EMBL" id="KAJ0173286.1"/>
    </source>
</evidence>
<accession>A0ACC1CP94</accession>
<sequence>MVFCYKVITDTPRRGLSPRKSPELLSKIRSIFTELNSVSQLINTLDYEPYSDVFDSIPEREWRLLAALARKREENDEREKLAEQFRKMWQKEKEEREMVEAESHDEYKRYIKNKREQERSWLEYKRLQRDLEQQTKAGQLLDCIKYKERRSADLLAWKDDRKTTELIDKALEDEARAQLAAERRMRLGEADQWRRRMELYDTQQRADDARKRKNAMLKTISRNSRVAITNALSSWESSIHRGEVLAMEAARREMHLANVALNDIRSARIKKARDSRLIRARRMAAITAQLREVVRSGRS</sequence>